<reference evidence="2 3" key="1">
    <citation type="submission" date="2019-05" db="EMBL/GenBank/DDBJ databases">
        <title>Another draft genome of Portunus trituberculatus and its Hox gene families provides insights of decapod evolution.</title>
        <authorList>
            <person name="Jeong J.-H."/>
            <person name="Song I."/>
            <person name="Kim S."/>
            <person name="Choi T."/>
            <person name="Kim D."/>
            <person name="Ryu S."/>
            <person name="Kim W."/>
        </authorList>
    </citation>
    <scope>NUCLEOTIDE SEQUENCE [LARGE SCALE GENOMIC DNA]</scope>
    <source>
        <tissue evidence="2">Muscle</tissue>
    </source>
</reference>
<feature type="compositionally biased region" description="Basic and acidic residues" evidence="1">
    <location>
        <begin position="53"/>
        <end position="64"/>
    </location>
</feature>
<organism evidence="2 3">
    <name type="scientific">Portunus trituberculatus</name>
    <name type="common">Swimming crab</name>
    <name type="synonym">Neptunus trituberculatus</name>
    <dbReference type="NCBI Taxonomy" id="210409"/>
    <lineage>
        <taxon>Eukaryota</taxon>
        <taxon>Metazoa</taxon>
        <taxon>Ecdysozoa</taxon>
        <taxon>Arthropoda</taxon>
        <taxon>Crustacea</taxon>
        <taxon>Multicrustacea</taxon>
        <taxon>Malacostraca</taxon>
        <taxon>Eumalacostraca</taxon>
        <taxon>Eucarida</taxon>
        <taxon>Decapoda</taxon>
        <taxon>Pleocyemata</taxon>
        <taxon>Brachyura</taxon>
        <taxon>Eubrachyura</taxon>
        <taxon>Portunoidea</taxon>
        <taxon>Portunidae</taxon>
        <taxon>Portuninae</taxon>
        <taxon>Portunus</taxon>
    </lineage>
</organism>
<sequence length="114" mass="12674">MLARTQLCKDQPWSLYNTQLSALHIKLDKHHILPSSTEVSEQVLNSLGGDGHSCADSRSRDHHSLSPHGEPNPESHLQQEHGITITKKVIEDNTKATNGCLDNTRPKNLRSSPH</sequence>
<feature type="region of interest" description="Disordered" evidence="1">
    <location>
        <begin position="43"/>
        <end position="114"/>
    </location>
</feature>
<dbReference type="AlphaFoldDB" id="A0A5B7CFA4"/>
<accession>A0A5B7CFA4</accession>
<dbReference type="EMBL" id="VSRR010000022">
    <property type="protein sequence ID" value="MPC08229.1"/>
    <property type="molecule type" value="Genomic_DNA"/>
</dbReference>
<keyword evidence="3" id="KW-1185">Reference proteome</keyword>
<evidence type="ECO:0000313" key="2">
    <source>
        <dbReference type="EMBL" id="MPC08229.1"/>
    </source>
</evidence>
<protein>
    <submittedName>
        <fullName evidence="2">Uncharacterized protein</fullName>
    </submittedName>
</protein>
<evidence type="ECO:0000313" key="3">
    <source>
        <dbReference type="Proteomes" id="UP000324222"/>
    </source>
</evidence>
<gene>
    <name evidence="2" type="ORF">E2C01_000805</name>
</gene>
<proteinExistence type="predicted"/>
<comment type="caution">
    <text evidence="2">The sequence shown here is derived from an EMBL/GenBank/DDBJ whole genome shotgun (WGS) entry which is preliminary data.</text>
</comment>
<name>A0A5B7CFA4_PORTR</name>
<evidence type="ECO:0000256" key="1">
    <source>
        <dbReference type="SAM" id="MobiDB-lite"/>
    </source>
</evidence>
<dbReference type="Proteomes" id="UP000324222">
    <property type="component" value="Unassembled WGS sequence"/>
</dbReference>